<evidence type="ECO:0000313" key="1">
    <source>
        <dbReference type="EMBL" id="OWZ00493.1"/>
    </source>
</evidence>
<name>A0A225V585_9STRA</name>
<accession>A0A225V585</accession>
<evidence type="ECO:0000313" key="2">
    <source>
        <dbReference type="Proteomes" id="UP000198211"/>
    </source>
</evidence>
<protein>
    <submittedName>
        <fullName evidence="1">Uncharacterized protein</fullName>
    </submittedName>
</protein>
<comment type="caution">
    <text evidence="1">The sequence shown here is derived from an EMBL/GenBank/DDBJ whole genome shotgun (WGS) entry which is preliminary data.</text>
</comment>
<gene>
    <name evidence="1" type="ORF">PHMEG_00028307</name>
</gene>
<dbReference type="OrthoDB" id="10493499at2759"/>
<proteinExistence type="predicted"/>
<keyword evidence="2" id="KW-1185">Reference proteome</keyword>
<dbReference type="Proteomes" id="UP000198211">
    <property type="component" value="Unassembled WGS sequence"/>
</dbReference>
<reference evidence="2" key="1">
    <citation type="submission" date="2017-03" db="EMBL/GenBank/DDBJ databases">
        <title>Phytopthora megakarya and P. palmivora, two closely related causual agents of cacao black pod achieved similar genome size and gene model numbers by different mechanisms.</title>
        <authorList>
            <person name="Ali S."/>
            <person name="Shao J."/>
            <person name="Larry D.J."/>
            <person name="Kronmiller B."/>
            <person name="Shen D."/>
            <person name="Strem M.D."/>
            <person name="Melnick R.L."/>
            <person name="Guiltinan M.J."/>
            <person name="Tyler B.M."/>
            <person name="Meinhardt L.W."/>
            <person name="Bailey B.A."/>
        </authorList>
    </citation>
    <scope>NUCLEOTIDE SEQUENCE [LARGE SCALE GENOMIC DNA]</scope>
    <source>
        <strain evidence="2">zdho120</strain>
    </source>
</reference>
<organism evidence="1 2">
    <name type="scientific">Phytophthora megakarya</name>
    <dbReference type="NCBI Taxonomy" id="4795"/>
    <lineage>
        <taxon>Eukaryota</taxon>
        <taxon>Sar</taxon>
        <taxon>Stramenopiles</taxon>
        <taxon>Oomycota</taxon>
        <taxon>Peronosporomycetes</taxon>
        <taxon>Peronosporales</taxon>
        <taxon>Peronosporaceae</taxon>
        <taxon>Phytophthora</taxon>
    </lineage>
</organism>
<dbReference type="AlphaFoldDB" id="A0A225V585"/>
<dbReference type="EMBL" id="NBNE01007570">
    <property type="protein sequence ID" value="OWZ00493.1"/>
    <property type="molecule type" value="Genomic_DNA"/>
</dbReference>
<sequence>MNNLTEAAAVHQMLFTDLTVPASDDIVDASMVKVISELAVATNLPLPDFIRLVRGQTAAGPHPNKDLAFVSSTQ</sequence>